<feature type="domain" description="ParB-like N-terminal" evidence="1">
    <location>
        <begin position="14"/>
        <end position="107"/>
    </location>
</feature>
<dbReference type="PANTHER" id="PTHR33375">
    <property type="entry name" value="CHROMOSOME-PARTITIONING PROTEIN PARB-RELATED"/>
    <property type="match status" value="1"/>
</dbReference>
<dbReference type="EMBL" id="JBHUFC010000003">
    <property type="protein sequence ID" value="MFD1788454.1"/>
    <property type="molecule type" value="Genomic_DNA"/>
</dbReference>
<dbReference type="Gene3D" id="3.90.1530.10">
    <property type="entry name" value="Conserved hypothetical protein from pyrococcus furiosus pfu- 392566-001, ParB domain"/>
    <property type="match status" value="1"/>
</dbReference>
<accession>A0ABW4NFY4</accession>
<dbReference type="Pfam" id="PF02195">
    <property type="entry name" value="ParB_N"/>
    <property type="match status" value="1"/>
</dbReference>
<dbReference type="PANTHER" id="PTHR33375:SF1">
    <property type="entry name" value="CHROMOSOME-PARTITIONING PROTEIN PARB-RELATED"/>
    <property type="match status" value="1"/>
</dbReference>
<dbReference type="SUPFAM" id="SSF109709">
    <property type="entry name" value="KorB DNA-binding domain-like"/>
    <property type="match status" value="1"/>
</dbReference>
<dbReference type="SUPFAM" id="SSF110849">
    <property type="entry name" value="ParB/Sulfiredoxin"/>
    <property type="match status" value="1"/>
</dbReference>
<sequence length="294" mass="32384">MTPPIRISFEPTVVDVPLDRLLPLRPMTAPIIKSRKYARIASSIEQVGVIEPLVVTKADGDGRHMLLDGHLRLHALQANGAPTAPCIVSDDDEAFTYNKRVNRLATVQEHYMIARAISRGVPPAMIAAALGMDEKSLGRRRSLLDGISPEAVEILKDKQVNTAVFDVLRKLKPHKQFAAAEMMTAMNNFTAAYARAILAATPQDHLANPDKPKKLAGVTPEQMARMERELESLNTTFRARETTFGDDVLQLVLSAKYVERLIANENVAGYLSERHPEILAQFRTVSQATSLDAG</sequence>
<dbReference type="RefSeq" id="WP_380940832.1">
    <property type="nucleotide sequence ID" value="NZ_JBHUFC010000003.1"/>
</dbReference>
<evidence type="ECO:0000259" key="1">
    <source>
        <dbReference type="SMART" id="SM00470"/>
    </source>
</evidence>
<dbReference type="InterPro" id="IPR036086">
    <property type="entry name" value="ParB/Sulfiredoxin_sf"/>
</dbReference>
<dbReference type="SMART" id="SM00470">
    <property type="entry name" value="ParB"/>
    <property type="match status" value="1"/>
</dbReference>
<gene>
    <name evidence="2" type="ORF">ACFSC3_12810</name>
</gene>
<dbReference type="Pfam" id="PF07506">
    <property type="entry name" value="RepB"/>
    <property type="match status" value="1"/>
</dbReference>
<dbReference type="InterPro" id="IPR011111">
    <property type="entry name" value="Plasmid_RepB"/>
</dbReference>
<organism evidence="2 3">
    <name type="scientific">Sphingomonas floccifaciens</name>
    <dbReference type="NCBI Taxonomy" id="1844115"/>
    <lineage>
        <taxon>Bacteria</taxon>
        <taxon>Pseudomonadati</taxon>
        <taxon>Pseudomonadota</taxon>
        <taxon>Alphaproteobacteria</taxon>
        <taxon>Sphingomonadales</taxon>
        <taxon>Sphingomonadaceae</taxon>
        <taxon>Sphingomonas</taxon>
    </lineage>
</organism>
<reference evidence="3" key="1">
    <citation type="journal article" date="2019" name="Int. J. Syst. Evol. Microbiol.">
        <title>The Global Catalogue of Microorganisms (GCM) 10K type strain sequencing project: providing services to taxonomists for standard genome sequencing and annotation.</title>
        <authorList>
            <consortium name="The Broad Institute Genomics Platform"/>
            <consortium name="The Broad Institute Genome Sequencing Center for Infectious Disease"/>
            <person name="Wu L."/>
            <person name="Ma J."/>
        </authorList>
    </citation>
    <scope>NUCLEOTIDE SEQUENCE [LARGE SCALE GENOMIC DNA]</scope>
    <source>
        <strain evidence="3">Q85</strain>
    </source>
</reference>
<dbReference type="InterPro" id="IPR050336">
    <property type="entry name" value="Chromosome_partition/occlusion"/>
</dbReference>
<comment type="caution">
    <text evidence="2">The sequence shown here is derived from an EMBL/GenBank/DDBJ whole genome shotgun (WGS) entry which is preliminary data.</text>
</comment>
<dbReference type="InterPro" id="IPR003115">
    <property type="entry name" value="ParB_N"/>
</dbReference>
<evidence type="ECO:0000313" key="3">
    <source>
        <dbReference type="Proteomes" id="UP001597283"/>
    </source>
</evidence>
<keyword evidence="3" id="KW-1185">Reference proteome</keyword>
<protein>
    <submittedName>
        <fullName evidence="2">Plasmid partitioning protein RepB C-terminal domain-containing protein</fullName>
    </submittedName>
</protein>
<evidence type="ECO:0000313" key="2">
    <source>
        <dbReference type="EMBL" id="MFD1788454.1"/>
    </source>
</evidence>
<dbReference type="Proteomes" id="UP001597283">
    <property type="component" value="Unassembled WGS sequence"/>
</dbReference>
<proteinExistence type="predicted"/>
<name>A0ABW4NFY4_9SPHN</name>